<dbReference type="InterPro" id="IPR052901">
    <property type="entry name" value="Bact_TGase-like"/>
</dbReference>
<dbReference type="PANTHER" id="PTHR42736">
    <property type="entry name" value="PROTEIN-GLUTAMINE GAMMA-GLUTAMYLTRANSFERASE"/>
    <property type="match status" value="1"/>
</dbReference>
<dbReference type="EMBL" id="FOSW01000003">
    <property type="protein sequence ID" value="SFK68782.1"/>
    <property type="molecule type" value="Genomic_DNA"/>
</dbReference>
<dbReference type="Pfam" id="PF11992">
    <property type="entry name" value="TgpA_N"/>
    <property type="match status" value="1"/>
</dbReference>
<name>A0A1I4BIS8_9ACTN</name>
<dbReference type="InParanoid" id="A0A1I4BIS8"/>
<sequence length="771" mass="80816">MTATSAASTGSARRRVRIDGLRLAECLLGLLAVVLAAATFGAFYDGLRWLPWLAGAAVAGGALVGLCLLAGWRWWTGTVAVTAVLVLLAHAAGYGALSWFGLPTPASLRAFGSGLATGLPKMLAVGLPANFDDDLVVLPVLVVGAAGAGTVALLLRTRRTAPVVLPALLVLVLGLALTAARGGARVLLTGAFVLVVLGLLVLRGNRVSVAEGEGISEADADAVGLDLPARRRRSTYGRLALGLPVVAVVTAVALAGAWFLPIAPGDDRVDPRSLYRAPVEVNAVLSPLVEVRPQQLAQPDDPLFTVTVLDDSDPPLDRLRVAALDRFDGSLWTRARGFQVTGTTLPDPEALPSEASQVRLRVGVSSLPQPFLPVVGEPLRFAGTDFAFDRATGTVVSTRADVAGFGYSVTAAVRPLDRAALDVEPSRTRADEDYTRLPAKPPWVDTLTTDLIDPAESPLHQLLQIETFLQGRQYNRQAAPGHSYGALARTLGTSDAVGSSEQFASAFAVLARAAGYPARVAVGYLLRPSDRDGDSYRVSTGDAYAWAEVHLQGYGWATFEPTPPTEVATPPRSTDVNLEATEAAPPPTGSGNGNDGTGGASGTSPAEQVRLVAVVAGAAGCALLVGIVLLKRLRRLRRHRSGSPAQRVVGAWREVAGRLAEAGARVPASHTAGEVARDLLGSPAAPVSRHVAELAPLVAGAVFAYDEPDEATVARAWTLEHRIRHELGTALPVAARLRALVDPRPLFPRRRPKVRRPHQGPPDVRSRAAVG</sequence>
<feature type="transmembrane region" description="Helical" evidence="2">
    <location>
        <begin position="162"/>
        <end position="180"/>
    </location>
</feature>
<dbReference type="AlphaFoldDB" id="A0A1I4BIS8"/>
<feature type="transmembrane region" description="Helical" evidence="2">
    <location>
        <begin position="79"/>
        <end position="102"/>
    </location>
</feature>
<keyword evidence="2" id="KW-0472">Membrane</keyword>
<evidence type="ECO:0000313" key="5">
    <source>
        <dbReference type="Proteomes" id="UP000199152"/>
    </source>
</evidence>
<feature type="domain" description="Transglutaminase-like" evidence="3">
    <location>
        <begin position="492"/>
        <end position="563"/>
    </location>
</feature>
<evidence type="ECO:0000256" key="1">
    <source>
        <dbReference type="SAM" id="MobiDB-lite"/>
    </source>
</evidence>
<evidence type="ECO:0000259" key="3">
    <source>
        <dbReference type="SMART" id="SM00460"/>
    </source>
</evidence>
<feature type="transmembrane region" description="Helical" evidence="2">
    <location>
        <begin position="186"/>
        <end position="202"/>
    </location>
</feature>
<dbReference type="PANTHER" id="PTHR42736:SF1">
    <property type="entry name" value="PROTEIN-GLUTAMINE GAMMA-GLUTAMYLTRANSFERASE"/>
    <property type="match status" value="1"/>
</dbReference>
<dbReference type="Pfam" id="PF01841">
    <property type="entry name" value="Transglut_core"/>
    <property type="match status" value="1"/>
</dbReference>
<keyword evidence="5" id="KW-1185">Reference proteome</keyword>
<feature type="region of interest" description="Disordered" evidence="1">
    <location>
        <begin position="579"/>
        <end position="604"/>
    </location>
</feature>
<feature type="transmembrane region" description="Helical" evidence="2">
    <location>
        <begin position="611"/>
        <end position="630"/>
    </location>
</feature>
<feature type="transmembrane region" description="Helical" evidence="2">
    <location>
        <begin position="239"/>
        <end position="260"/>
    </location>
</feature>
<dbReference type="STRING" id="504800.SAMN04488085_10366"/>
<feature type="transmembrane region" description="Helical" evidence="2">
    <location>
        <begin position="135"/>
        <end position="155"/>
    </location>
</feature>
<evidence type="ECO:0000313" key="4">
    <source>
        <dbReference type="EMBL" id="SFK68782.1"/>
    </source>
</evidence>
<dbReference type="SMART" id="SM00460">
    <property type="entry name" value="TGc"/>
    <property type="match status" value="1"/>
</dbReference>
<keyword evidence="2" id="KW-0812">Transmembrane</keyword>
<dbReference type="InterPro" id="IPR038765">
    <property type="entry name" value="Papain-like_cys_pep_sf"/>
</dbReference>
<feature type="compositionally biased region" description="Basic residues" evidence="1">
    <location>
        <begin position="747"/>
        <end position="758"/>
    </location>
</feature>
<dbReference type="InterPro" id="IPR021878">
    <property type="entry name" value="TgpA_N"/>
</dbReference>
<feature type="compositionally biased region" description="Gly residues" evidence="1">
    <location>
        <begin position="590"/>
        <end position="601"/>
    </location>
</feature>
<feature type="transmembrane region" description="Helical" evidence="2">
    <location>
        <begin position="21"/>
        <end position="43"/>
    </location>
</feature>
<proteinExistence type="predicted"/>
<feature type="transmembrane region" description="Helical" evidence="2">
    <location>
        <begin position="49"/>
        <end position="72"/>
    </location>
</feature>
<evidence type="ECO:0000256" key="2">
    <source>
        <dbReference type="SAM" id="Phobius"/>
    </source>
</evidence>
<dbReference type="Gene3D" id="3.10.620.30">
    <property type="match status" value="1"/>
</dbReference>
<reference evidence="4 5" key="1">
    <citation type="submission" date="2016-10" db="EMBL/GenBank/DDBJ databases">
        <authorList>
            <person name="de Groot N.N."/>
        </authorList>
    </citation>
    <scope>NUCLEOTIDE SEQUENCE [LARGE SCALE GENOMIC DNA]</scope>
    <source>
        <strain evidence="4 5">DSM 45317</strain>
    </source>
</reference>
<feature type="region of interest" description="Disordered" evidence="1">
    <location>
        <begin position="747"/>
        <end position="771"/>
    </location>
</feature>
<keyword evidence="2" id="KW-1133">Transmembrane helix</keyword>
<dbReference type="Proteomes" id="UP000199152">
    <property type="component" value="Unassembled WGS sequence"/>
</dbReference>
<dbReference type="InterPro" id="IPR002931">
    <property type="entry name" value="Transglutaminase-like"/>
</dbReference>
<dbReference type="SUPFAM" id="SSF54001">
    <property type="entry name" value="Cysteine proteinases"/>
    <property type="match status" value="1"/>
</dbReference>
<gene>
    <name evidence="4" type="ORF">SAMN04488085_10366</name>
</gene>
<accession>A0A1I4BIS8</accession>
<protein>
    <submittedName>
        <fullName evidence="4">Transglutaminase-like superfamily protein</fullName>
    </submittedName>
</protein>
<organism evidence="4 5">
    <name type="scientific">Geodermatophilus ruber</name>
    <dbReference type="NCBI Taxonomy" id="504800"/>
    <lineage>
        <taxon>Bacteria</taxon>
        <taxon>Bacillati</taxon>
        <taxon>Actinomycetota</taxon>
        <taxon>Actinomycetes</taxon>
        <taxon>Geodermatophilales</taxon>
        <taxon>Geodermatophilaceae</taxon>
        <taxon>Geodermatophilus</taxon>
    </lineage>
</organism>